<dbReference type="GO" id="GO:0003677">
    <property type="term" value="F:DNA binding"/>
    <property type="evidence" value="ECO:0007669"/>
    <property type="project" value="UniProtKB-KW"/>
</dbReference>
<evidence type="ECO:0000256" key="7">
    <source>
        <dbReference type="PROSITE-ProRule" id="PRU10137"/>
    </source>
</evidence>
<dbReference type="RefSeq" id="WP_188822616.1">
    <property type="nucleotide sequence ID" value="NZ_BMHH01000004.1"/>
</dbReference>
<evidence type="ECO:0000256" key="3">
    <source>
        <dbReference type="ARBA" id="ARBA00023100"/>
    </source>
</evidence>
<evidence type="ECO:0000313" key="9">
    <source>
        <dbReference type="EMBL" id="GGA86561.1"/>
    </source>
</evidence>
<evidence type="ECO:0000256" key="1">
    <source>
        <dbReference type="ARBA" id="ARBA00009913"/>
    </source>
</evidence>
<evidence type="ECO:0000259" key="8">
    <source>
        <dbReference type="PROSITE" id="PS51736"/>
    </source>
</evidence>
<keyword evidence="4" id="KW-0238">DNA-binding</keyword>
<dbReference type="FunFam" id="3.40.50.1390:FF:000001">
    <property type="entry name" value="DNA recombinase"/>
    <property type="match status" value="1"/>
</dbReference>
<evidence type="ECO:0000313" key="10">
    <source>
        <dbReference type="Proteomes" id="UP000646478"/>
    </source>
</evidence>
<comment type="similarity">
    <text evidence="1">Belongs to the site-specific recombinase resolvase family.</text>
</comment>
<comment type="caution">
    <text evidence="9">The sequence shown here is derived from an EMBL/GenBank/DDBJ whole genome shotgun (WGS) entry which is preliminary data.</text>
</comment>
<dbReference type="SUPFAM" id="SSF46689">
    <property type="entry name" value="Homeodomain-like"/>
    <property type="match status" value="1"/>
</dbReference>
<dbReference type="GO" id="GO:0000150">
    <property type="term" value="F:DNA strand exchange activity"/>
    <property type="evidence" value="ECO:0007669"/>
    <property type="project" value="UniProtKB-KW"/>
</dbReference>
<dbReference type="PROSITE" id="PS51736">
    <property type="entry name" value="RECOMBINASES_3"/>
    <property type="match status" value="1"/>
</dbReference>
<keyword evidence="5" id="KW-0233">DNA recombination</keyword>
<reference evidence="9" key="2">
    <citation type="submission" date="2020-09" db="EMBL/GenBank/DDBJ databases">
        <authorList>
            <person name="Sun Q."/>
            <person name="Zhou Y."/>
        </authorList>
    </citation>
    <scope>NUCLEOTIDE SEQUENCE</scope>
    <source>
        <strain evidence="9">CGMCC 1.15082</strain>
    </source>
</reference>
<reference evidence="9" key="1">
    <citation type="journal article" date="2014" name="Int. J. Syst. Evol. Microbiol.">
        <title>Complete genome sequence of Corynebacterium casei LMG S-19264T (=DSM 44701T), isolated from a smear-ripened cheese.</title>
        <authorList>
            <consortium name="US DOE Joint Genome Institute (JGI-PGF)"/>
            <person name="Walter F."/>
            <person name="Albersmeier A."/>
            <person name="Kalinowski J."/>
            <person name="Ruckert C."/>
        </authorList>
    </citation>
    <scope>NUCLEOTIDE SEQUENCE</scope>
    <source>
        <strain evidence="9">CGMCC 1.15082</strain>
    </source>
</reference>
<dbReference type="SUPFAM" id="SSF53041">
    <property type="entry name" value="Resolvase-like"/>
    <property type="match status" value="1"/>
</dbReference>
<dbReference type="InterPro" id="IPR050639">
    <property type="entry name" value="SSR_resolvase"/>
</dbReference>
<dbReference type="Gene3D" id="1.10.10.60">
    <property type="entry name" value="Homeodomain-like"/>
    <property type="match status" value="1"/>
</dbReference>
<dbReference type="PANTHER" id="PTHR30461">
    <property type="entry name" value="DNA-INVERTASE FROM LAMBDOID PROPHAGE"/>
    <property type="match status" value="1"/>
</dbReference>
<dbReference type="Pfam" id="PF00239">
    <property type="entry name" value="Resolvase"/>
    <property type="match status" value="1"/>
</dbReference>
<dbReference type="Gene3D" id="3.40.50.1390">
    <property type="entry name" value="Resolvase, N-terminal catalytic domain"/>
    <property type="match status" value="1"/>
</dbReference>
<evidence type="ECO:0000256" key="2">
    <source>
        <dbReference type="ARBA" id="ARBA00022908"/>
    </source>
</evidence>
<dbReference type="InterPro" id="IPR009057">
    <property type="entry name" value="Homeodomain-like_sf"/>
</dbReference>
<dbReference type="InterPro" id="IPR007889">
    <property type="entry name" value="HTH_Psq"/>
</dbReference>
<dbReference type="PANTHER" id="PTHR30461:SF2">
    <property type="entry name" value="SERINE RECOMBINASE PINE-RELATED"/>
    <property type="match status" value="1"/>
</dbReference>
<feature type="active site" description="O-(5'-phospho-DNA)-serine intermediate" evidence="6 7">
    <location>
        <position position="9"/>
    </location>
</feature>
<dbReference type="CDD" id="cd00569">
    <property type="entry name" value="HTH_Hin_like"/>
    <property type="match status" value="1"/>
</dbReference>
<proteinExistence type="inferred from homology"/>
<feature type="domain" description="Resolvase/invertase-type recombinase catalytic" evidence="8">
    <location>
        <begin position="1"/>
        <end position="135"/>
    </location>
</feature>
<dbReference type="CDD" id="cd03768">
    <property type="entry name" value="SR_ResInv"/>
    <property type="match status" value="1"/>
</dbReference>
<dbReference type="InterPro" id="IPR006118">
    <property type="entry name" value="Recombinase_CS"/>
</dbReference>
<keyword evidence="3" id="KW-0230">DNA invertase</keyword>
<evidence type="ECO:0000256" key="5">
    <source>
        <dbReference type="ARBA" id="ARBA00023172"/>
    </source>
</evidence>
<name>A0A916WBU5_9HYPH</name>
<dbReference type="PROSITE" id="PS00397">
    <property type="entry name" value="RECOMBINASES_1"/>
    <property type="match status" value="1"/>
</dbReference>
<dbReference type="Pfam" id="PF04218">
    <property type="entry name" value="CENP-B_N"/>
    <property type="match status" value="1"/>
</dbReference>
<dbReference type="PROSITE" id="PS00398">
    <property type="entry name" value="RECOMBINASES_2"/>
    <property type="match status" value="1"/>
</dbReference>
<protein>
    <submittedName>
        <fullName evidence="9">Recombinase</fullName>
    </submittedName>
</protein>
<evidence type="ECO:0000256" key="6">
    <source>
        <dbReference type="PIRSR" id="PIRSR606118-50"/>
    </source>
</evidence>
<dbReference type="InterPro" id="IPR006119">
    <property type="entry name" value="Resolv_N"/>
</dbReference>
<gene>
    <name evidence="9" type="ORF">GCM10011491_12770</name>
</gene>
<dbReference type="Proteomes" id="UP000646478">
    <property type="component" value="Unassembled WGS sequence"/>
</dbReference>
<dbReference type="InterPro" id="IPR036162">
    <property type="entry name" value="Resolvase-like_N_sf"/>
</dbReference>
<sequence length="188" mass="20397">MIIGYARVSTEEQNLGLQIAALQQAGCQLIFKDKGYSGIAATRPGLDAVLERLETGDTLVVWRLDRLGRSLVHLVETINGFDRRGVHFRSLNESIDTSNSGGRLVFHIMAAMAEFEHALISERTRAGMLTARAAGKHLGRPSALTPEQTAEALSALKNGESKSSVASRYGVCSKTIRRLASAHLEQIP</sequence>
<dbReference type="SMART" id="SM00857">
    <property type="entry name" value="Resolvase"/>
    <property type="match status" value="1"/>
</dbReference>
<evidence type="ECO:0000256" key="4">
    <source>
        <dbReference type="ARBA" id="ARBA00023125"/>
    </source>
</evidence>
<keyword evidence="2" id="KW-0229">DNA integration</keyword>
<dbReference type="GO" id="GO:0015074">
    <property type="term" value="P:DNA integration"/>
    <property type="evidence" value="ECO:0007669"/>
    <property type="project" value="UniProtKB-KW"/>
</dbReference>
<keyword evidence="10" id="KW-1185">Reference proteome</keyword>
<dbReference type="AlphaFoldDB" id="A0A916WBU5"/>
<organism evidence="9 10">
    <name type="scientific">Brucella endophytica</name>
    <dbReference type="NCBI Taxonomy" id="1963359"/>
    <lineage>
        <taxon>Bacteria</taxon>
        <taxon>Pseudomonadati</taxon>
        <taxon>Pseudomonadota</taxon>
        <taxon>Alphaproteobacteria</taxon>
        <taxon>Hyphomicrobiales</taxon>
        <taxon>Brucellaceae</taxon>
        <taxon>Brucella/Ochrobactrum group</taxon>
        <taxon>Brucella</taxon>
    </lineage>
</organism>
<dbReference type="EMBL" id="BMHH01000004">
    <property type="protein sequence ID" value="GGA86561.1"/>
    <property type="molecule type" value="Genomic_DNA"/>
</dbReference>
<accession>A0A916WBU5</accession>